<dbReference type="PROSITE" id="PS50043">
    <property type="entry name" value="HTH_LUXR_2"/>
    <property type="match status" value="1"/>
</dbReference>
<comment type="caution">
    <text evidence="5">The sequence shown here is derived from an EMBL/GenBank/DDBJ whole genome shotgun (WGS) entry which is preliminary data.</text>
</comment>
<sequence length="327" mass="37341">MHDDTSLKRSGVERLMAEFSSLLWSINRLAQEQPLSSFHHAAFKCLQETLPFEKAWWGRAAHIDGHVKEHSCHLFNLEPEFIEDWLFIQHEDITIDRVHREPGQAVIINMRKFTPGLCWLGERHGLGELICVIHTNPHTQLSDHLSLYRAPGAQTFSEHDRHLLTHLMTHLSAAVDASQVRTLMARREHLTQQHLVLAVCDHQSVLHGVERGFADLMLLEWPGWKGPRLPVELNESGYQGEQIRIQCLAVDDLWLLTVYRRGPLACLSGRECEVARQFGEGLTYKEIARTLEIAPSTVRHHLRSIYGKLGVHDKASIANLVNRTPFG</sequence>
<dbReference type="PRINTS" id="PR00038">
    <property type="entry name" value="HTHLUXR"/>
</dbReference>
<dbReference type="PROSITE" id="PS00622">
    <property type="entry name" value="HTH_LUXR_1"/>
    <property type="match status" value="1"/>
</dbReference>
<dbReference type="SUPFAM" id="SSF46894">
    <property type="entry name" value="C-terminal effector domain of the bipartite response regulators"/>
    <property type="match status" value="1"/>
</dbReference>
<dbReference type="PANTHER" id="PTHR44688:SF16">
    <property type="entry name" value="DNA-BINDING TRANSCRIPTIONAL ACTIVATOR DEVR_DOSR"/>
    <property type="match status" value="1"/>
</dbReference>
<dbReference type="EMBL" id="JAJISC010000001">
    <property type="protein sequence ID" value="MCS2608028.1"/>
    <property type="molecule type" value="Genomic_DNA"/>
</dbReference>
<dbReference type="RefSeq" id="WP_259034523.1">
    <property type="nucleotide sequence ID" value="NZ_JAJISC010000001.1"/>
</dbReference>
<accession>A0ABT2E9K4</accession>
<evidence type="ECO:0000313" key="5">
    <source>
        <dbReference type="EMBL" id="MCS2608028.1"/>
    </source>
</evidence>
<keyword evidence="6" id="KW-1185">Reference proteome</keyword>
<dbReference type="InterPro" id="IPR016032">
    <property type="entry name" value="Sig_transdc_resp-reg_C-effctor"/>
</dbReference>
<dbReference type="Gene3D" id="1.10.10.10">
    <property type="entry name" value="Winged helix-like DNA-binding domain superfamily/Winged helix DNA-binding domain"/>
    <property type="match status" value="1"/>
</dbReference>
<keyword evidence="3" id="KW-0804">Transcription</keyword>
<organism evidence="5 6">
    <name type="scientific">Halomonas dongshanensis</name>
    <dbReference type="NCBI Taxonomy" id="2890835"/>
    <lineage>
        <taxon>Bacteria</taxon>
        <taxon>Pseudomonadati</taxon>
        <taxon>Pseudomonadota</taxon>
        <taxon>Gammaproteobacteria</taxon>
        <taxon>Oceanospirillales</taxon>
        <taxon>Halomonadaceae</taxon>
        <taxon>Halomonas</taxon>
    </lineage>
</organism>
<proteinExistence type="predicted"/>
<evidence type="ECO:0000256" key="3">
    <source>
        <dbReference type="ARBA" id="ARBA00023163"/>
    </source>
</evidence>
<dbReference type="PANTHER" id="PTHR44688">
    <property type="entry name" value="DNA-BINDING TRANSCRIPTIONAL ACTIVATOR DEVR_DOSR"/>
    <property type="match status" value="1"/>
</dbReference>
<dbReference type="Proteomes" id="UP001165542">
    <property type="component" value="Unassembled WGS sequence"/>
</dbReference>
<name>A0ABT2E9K4_9GAMM</name>
<evidence type="ECO:0000256" key="1">
    <source>
        <dbReference type="ARBA" id="ARBA00023015"/>
    </source>
</evidence>
<feature type="domain" description="HTH luxR-type" evidence="4">
    <location>
        <begin position="260"/>
        <end position="325"/>
    </location>
</feature>
<protein>
    <submittedName>
        <fullName evidence="5">LuxR C-terminal-related transcriptional regulator</fullName>
    </submittedName>
</protein>
<keyword evidence="1" id="KW-0805">Transcription regulation</keyword>
<gene>
    <name evidence="5" type="ORF">LLY24_01660</name>
</gene>
<dbReference type="SMART" id="SM00421">
    <property type="entry name" value="HTH_LUXR"/>
    <property type="match status" value="1"/>
</dbReference>
<keyword evidence="2" id="KW-0238">DNA-binding</keyword>
<dbReference type="InterPro" id="IPR036388">
    <property type="entry name" value="WH-like_DNA-bd_sf"/>
</dbReference>
<dbReference type="Pfam" id="PF00196">
    <property type="entry name" value="GerE"/>
    <property type="match status" value="1"/>
</dbReference>
<reference evidence="5" key="1">
    <citation type="submission" date="2021-11" db="EMBL/GenBank/DDBJ databases">
        <title>Halomonas sp., isolated from a coastal aquaculture zone in Dongshan Bay.</title>
        <authorList>
            <person name="Lin W."/>
        </authorList>
    </citation>
    <scope>NUCLEOTIDE SEQUENCE</scope>
    <source>
        <strain evidence="5">Yzlin-01</strain>
    </source>
</reference>
<evidence type="ECO:0000259" key="4">
    <source>
        <dbReference type="PROSITE" id="PS50043"/>
    </source>
</evidence>
<evidence type="ECO:0000256" key="2">
    <source>
        <dbReference type="ARBA" id="ARBA00023125"/>
    </source>
</evidence>
<dbReference type="CDD" id="cd06170">
    <property type="entry name" value="LuxR_C_like"/>
    <property type="match status" value="1"/>
</dbReference>
<evidence type="ECO:0000313" key="6">
    <source>
        <dbReference type="Proteomes" id="UP001165542"/>
    </source>
</evidence>
<dbReference type="InterPro" id="IPR000792">
    <property type="entry name" value="Tscrpt_reg_LuxR_C"/>
</dbReference>